<keyword evidence="1" id="KW-1133">Transmembrane helix</keyword>
<sequence length="152" mass="17263">MMSTMNQRIGFLLFLIAAVYLYFSFQLPNYPYTPVDADVIPKGLGVLMLILSVALYFSRAKETAEEKKKRDIPTRELLVIAAVFAMIFVYILLFEAIGFVVMTALFIFFSSWFLGYQKWKVNILVSLLFPIVLYVIFVNALGISLPSGILPL</sequence>
<protein>
    <recommendedName>
        <fullName evidence="2">DUF1468 domain-containing protein</fullName>
    </recommendedName>
</protein>
<feature type="transmembrane region" description="Helical" evidence="1">
    <location>
        <begin position="9"/>
        <end position="27"/>
    </location>
</feature>
<proteinExistence type="predicted"/>
<dbReference type="InterPro" id="IPR009936">
    <property type="entry name" value="DUF1468"/>
</dbReference>
<dbReference type="KEGG" id="pll:I858_011320"/>
<accession>A0A1B1S308</accession>
<dbReference type="OrthoDB" id="2426743at2"/>
<keyword evidence="4" id="KW-1185">Reference proteome</keyword>
<evidence type="ECO:0000313" key="4">
    <source>
        <dbReference type="Proteomes" id="UP000053354"/>
    </source>
</evidence>
<dbReference type="EMBL" id="CP016540">
    <property type="protein sequence ID" value="ANU27575.1"/>
    <property type="molecule type" value="Genomic_DNA"/>
</dbReference>
<reference evidence="3" key="1">
    <citation type="submission" date="2016-10" db="EMBL/GenBank/DDBJ databases">
        <authorList>
            <person name="See-Too W.S."/>
        </authorList>
    </citation>
    <scope>NUCLEOTIDE SEQUENCE</scope>
    <source>
        <strain evidence="3">L10.15</strain>
    </source>
</reference>
<evidence type="ECO:0000313" key="3">
    <source>
        <dbReference type="EMBL" id="ANU27575.1"/>
    </source>
</evidence>
<evidence type="ECO:0000259" key="2">
    <source>
        <dbReference type="Pfam" id="PF07331"/>
    </source>
</evidence>
<dbReference type="STRING" id="1302659.I858_011320"/>
<organism evidence="3 4">
    <name type="scientific">Planococcus versutus</name>
    <dbReference type="NCBI Taxonomy" id="1302659"/>
    <lineage>
        <taxon>Bacteria</taxon>
        <taxon>Bacillati</taxon>
        <taxon>Bacillota</taxon>
        <taxon>Bacilli</taxon>
        <taxon>Bacillales</taxon>
        <taxon>Caryophanaceae</taxon>
        <taxon>Planococcus</taxon>
    </lineage>
</organism>
<dbReference type="Proteomes" id="UP000053354">
    <property type="component" value="Chromosome"/>
</dbReference>
<keyword evidence="1" id="KW-0472">Membrane</keyword>
<feature type="transmembrane region" description="Helical" evidence="1">
    <location>
        <begin position="39"/>
        <end position="57"/>
    </location>
</feature>
<gene>
    <name evidence="3" type="ORF">I858_011320</name>
</gene>
<feature type="transmembrane region" description="Helical" evidence="1">
    <location>
        <begin position="77"/>
        <end position="93"/>
    </location>
</feature>
<feature type="domain" description="DUF1468" evidence="2">
    <location>
        <begin position="9"/>
        <end position="146"/>
    </location>
</feature>
<feature type="transmembrane region" description="Helical" evidence="1">
    <location>
        <begin position="99"/>
        <end position="116"/>
    </location>
</feature>
<dbReference type="Pfam" id="PF07331">
    <property type="entry name" value="TctB"/>
    <property type="match status" value="1"/>
</dbReference>
<dbReference type="AlphaFoldDB" id="A0A1B1S308"/>
<name>A0A1B1S308_9BACL</name>
<keyword evidence="1" id="KW-0812">Transmembrane</keyword>
<evidence type="ECO:0000256" key="1">
    <source>
        <dbReference type="SAM" id="Phobius"/>
    </source>
</evidence>
<feature type="transmembrane region" description="Helical" evidence="1">
    <location>
        <begin position="123"/>
        <end position="145"/>
    </location>
</feature>